<evidence type="ECO:0000313" key="2">
    <source>
        <dbReference type="EMBL" id="OGF21619.1"/>
    </source>
</evidence>
<organism evidence="2 3">
    <name type="scientific">Candidatus Falkowbacteria bacterium RIFOXYA2_FULL_38_12</name>
    <dbReference type="NCBI Taxonomy" id="1797993"/>
    <lineage>
        <taxon>Bacteria</taxon>
        <taxon>Candidatus Falkowiibacteriota</taxon>
    </lineage>
</organism>
<dbReference type="EMBL" id="MFGA01000002">
    <property type="protein sequence ID" value="OGF21619.1"/>
    <property type="molecule type" value="Genomic_DNA"/>
</dbReference>
<name>A0A1F5S4N4_9BACT</name>
<accession>A0A1F5S4N4</accession>
<dbReference type="Pfam" id="PF22296">
    <property type="entry name" value="bAvd"/>
    <property type="match status" value="1"/>
</dbReference>
<proteinExistence type="predicted"/>
<protein>
    <recommendedName>
        <fullName evidence="1">bAvd-like domain-containing protein</fullName>
    </recommendedName>
</protein>
<sequence>MPEHGALSQTASIFNKIKDGYLVWMSIVPHIPKGARYTIGTRIENKFLDLLELSYRAYYAEREKKEEKILQCILILDTLKFFVQVAWEGKFLSNKQFEDIIHKLEEIGKMLGGWKKSLGNQEKKNRTL</sequence>
<dbReference type="InterPro" id="IPR055360">
    <property type="entry name" value="bAvd"/>
</dbReference>
<reference evidence="2 3" key="1">
    <citation type="journal article" date="2016" name="Nat. Commun.">
        <title>Thousands of microbial genomes shed light on interconnected biogeochemical processes in an aquifer system.</title>
        <authorList>
            <person name="Anantharaman K."/>
            <person name="Brown C.T."/>
            <person name="Hug L.A."/>
            <person name="Sharon I."/>
            <person name="Castelle C.J."/>
            <person name="Probst A.J."/>
            <person name="Thomas B.C."/>
            <person name="Singh A."/>
            <person name="Wilkins M.J."/>
            <person name="Karaoz U."/>
            <person name="Brodie E.L."/>
            <person name="Williams K.H."/>
            <person name="Hubbard S.S."/>
            <person name="Banfield J.F."/>
        </authorList>
    </citation>
    <scope>NUCLEOTIDE SEQUENCE [LARGE SCALE GENOMIC DNA]</scope>
</reference>
<dbReference type="Proteomes" id="UP000177407">
    <property type="component" value="Unassembled WGS sequence"/>
</dbReference>
<evidence type="ECO:0000259" key="1">
    <source>
        <dbReference type="Pfam" id="PF22296"/>
    </source>
</evidence>
<evidence type="ECO:0000313" key="3">
    <source>
        <dbReference type="Proteomes" id="UP000177407"/>
    </source>
</evidence>
<dbReference type="Gene3D" id="1.20.1440.60">
    <property type="entry name" value="23S rRNA-intervening sequence"/>
    <property type="match status" value="1"/>
</dbReference>
<gene>
    <name evidence="2" type="ORF">A2257_02345</name>
</gene>
<comment type="caution">
    <text evidence="2">The sequence shown here is derived from an EMBL/GenBank/DDBJ whole genome shotgun (WGS) entry which is preliminary data.</text>
</comment>
<feature type="domain" description="bAvd-like" evidence="1">
    <location>
        <begin position="25"/>
        <end position="117"/>
    </location>
</feature>
<dbReference type="InterPro" id="IPR036583">
    <property type="entry name" value="23S_rRNA_IVS_sf"/>
</dbReference>
<dbReference type="CDD" id="cd16376">
    <property type="entry name" value="Avd_like"/>
    <property type="match status" value="1"/>
</dbReference>
<dbReference type="AlphaFoldDB" id="A0A1F5S4N4"/>